<gene>
    <name evidence="1" type="ORF">ND2E_3046</name>
</gene>
<dbReference type="InterPro" id="IPR009363">
    <property type="entry name" value="Phage_Mu_Gp16"/>
</dbReference>
<comment type="caution">
    <text evidence="1">The sequence shown here is derived from an EMBL/GenBank/DDBJ whole genome shotgun (WGS) entry which is preliminary data.</text>
</comment>
<name>A0A099KR99_COLPS</name>
<dbReference type="RefSeq" id="WP_033093819.1">
    <property type="nucleotide sequence ID" value="NZ_JQED01000021.1"/>
</dbReference>
<proteinExistence type="predicted"/>
<accession>A0A099KR99</accession>
<dbReference type="Pfam" id="PF06252">
    <property type="entry name" value="GemA"/>
    <property type="match status" value="1"/>
</dbReference>
<dbReference type="OrthoDB" id="7360086at2"/>
<protein>
    <submittedName>
        <fullName evidence="1">Uncharacterized protein</fullName>
    </submittedName>
</protein>
<dbReference type="AlphaFoldDB" id="A0A099KR99"/>
<evidence type="ECO:0000313" key="2">
    <source>
        <dbReference type="Proteomes" id="UP000029843"/>
    </source>
</evidence>
<dbReference type="PATRIC" id="fig|28229.4.peg.2092"/>
<sequence length="130" mass="15176">MKIRRLLKAAQNQLDMDDVLYRQNLIEITGKSSSTALSYYECKEVLKHFESLGYSPTANPREGQIKRIQYLWMRLGEEKKLTNFTKQAMHSFCQRFTGNESVYKAKRPQLSACIEALKDWCNRELVSFDG</sequence>
<dbReference type="EMBL" id="JQED01000021">
    <property type="protein sequence ID" value="KGJ92153.1"/>
    <property type="molecule type" value="Genomic_DNA"/>
</dbReference>
<reference evidence="1 2" key="1">
    <citation type="submission" date="2014-08" db="EMBL/GenBank/DDBJ databases">
        <title>Genomic and Phenotypic Diversity of Colwellia psychrerythraea strains from Disparate Marine Basins.</title>
        <authorList>
            <person name="Techtmann S.M."/>
            <person name="Stelling S.C."/>
            <person name="Utturkar S.M."/>
            <person name="Alshibli N."/>
            <person name="Harris A."/>
            <person name="Brown S.D."/>
            <person name="Hazen T.C."/>
        </authorList>
    </citation>
    <scope>NUCLEOTIDE SEQUENCE [LARGE SCALE GENOMIC DNA]</scope>
    <source>
        <strain evidence="1 2">ND2E</strain>
    </source>
</reference>
<evidence type="ECO:0000313" key="1">
    <source>
        <dbReference type="EMBL" id="KGJ92153.1"/>
    </source>
</evidence>
<organism evidence="1 2">
    <name type="scientific">Colwellia psychrerythraea</name>
    <name type="common">Vibrio psychroerythus</name>
    <dbReference type="NCBI Taxonomy" id="28229"/>
    <lineage>
        <taxon>Bacteria</taxon>
        <taxon>Pseudomonadati</taxon>
        <taxon>Pseudomonadota</taxon>
        <taxon>Gammaproteobacteria</taxon>
        <taxon>Alteromonadales</taxon>
        <taxon>Colwelliaceae</taxon>
        <taxon>Colwellia</taxon>
    </lineage>
</organism>
<dbReference type="Proteomes" id="UP000029843">
    <property type="component" value="Unassembled WGS sequence"/>
</dbReference>